<protein>
    <submittedName>
        <fullName evidence="4">Site-specific integrase</fullName>
    </submittedName>
</protein>
<dbReference type="SUPFAM" id="SSF56349">
    <property type="entry name" value="DNA breaking-rejoining enzymes"/>
    <property type="match status" value="1"/>
</dbReference>
<dbReference type="OrthoDB" id="7476432at2"/>
<dbReference type="PANTHER" id="PTHR30349">
    <property type="entry name" value="PHAGE INTEGRASE-RELATED"/>
    <property type="match status" value="1"/>
</dbReference>
<dbReference type="Gene3D" id="1.10.443.10">
    <property type="entry name" value="Intergrase catalytic core"/>
    <property type="match status" value="1"/>
</dbReference>
<dbReference type="GO" id="GO:0006310">
    <property type="term" value="P:DNA recombination"/>
    <property type="evidence" value="ECO:0007669"/>
    <property type="project" value="UniProtKB-KW"/>
</dbReference>
<evidence type="ECO:0000259" key="3">
    <source>
        <dbReference type="PROSITE" id="PS51898"/>
    </source>
</evidence>
<dbReference type="InterPro" id="IPR011010">
    <property type="entry name" value="DNA_brk_join_enz"/>
</dbReference>
<accession>A0A516SJ86</accession>
<name>A0A516SJ86_9NEIS</name>
<dbReference type="EMBL" id="CP041730">
    <property type="protein sequence ID" value="QDQ28210.1"/>
    <property type="molecule type" value="Genomic_DNA"/>
</dbReference>
<evidence type="ECO:0000256" key="1">
    <source>
        <dbReference type="ARBA" id="ARBA00022908"/>
    </source>
</evidence>
<dbReference type="GO" id="GO:0015074">
    <property type="term" value="P:DNA integration"/>
    <property type="evidence" value="ECO:0007669"/>
    <property type="project" value="UniProtKB-KW"/>
</dbReference>
<evidence type="ECO:0000256" key="2">
    <source>
        <dbReference type="ARBA" id="ARBA00023172"/>
    </source>
</evidence>
<proteinExistence type="predicted"/>
<dbReference type="GO" id="GO:0003677">
    <property type="term" value="F:DNA binding"/>
    <property type="evidence" value="ECO:0007669"/>
    <property type="project" value="InterPro"/>
</dbReference>
<dbReference type="InterPro" id="IPR050090">
    <property type="entry name" value="Tyrosine_recombinase_XerCD"/>
</dbReference>
<keyword evidence="5" id="KW-1185">Reference proteome</keyword>
<sequence length="334" mass="38756">MPIFKHQDSACWHVDIVSPSGKRIRRSTGTEDKQAAKEYHDSLKAELWRVQYLDEKPERSFEEGALRWLNEKKNKRDIVDDKTILRFWREHLSMPLHEIRGGMALEIVHQLDVSNARKNKYLAVLRALLRRAERAWEWIDKAPNFTMLPEPKRRIRSLTKEQALALVDELPEHQQRMVIFALATGLRQGNVLGLTWGRIDLDRRVAYIDGDDFKNGDDHGVPLNDSAVDIVRQCIGNHPTHVFTYRGKPIKQANTKAWRNALERAGIVAFRWHDLRHAVATWLVQDGTPLFAVQEFFGWKDGKMVRRYAHLAPQHLAQYAAGLDTRLRRDSARG</sequence>
<evidence type="ECO:0000313" key="4">
    <source>
        <dbReference type="EMBL" id="QDQ28210.1"/>
    </source>
</evidence>
<dbReference type="Proteomes" id="UP000317550">
    <property type="component" value="Chromosome"/>
</dbReference>
<reference evidence="5" key="1">
    <citation type="submission" date="2019-07" db="EMBL/GenBank/DDBJ databases">
        <title>Chitinimonas sp. nov., isolated from Ny-Alesund, arctica soil.</title>
        <authorList>
            <person name="Xu Q."/>
            <person name="Peng F."/>
        </authorList>
    </citation>
    <scope>NUCLEOTIDE SEQUENCE [LARGE SCALE GENOMIC DNA]</scope>
    <source>
        <strain evidence="5">R3-44</strain>
    </source>
</reference>
<dbReference type="CDD" id="cd00796">
    <property type="entry name" value="INT_Rci_Hp1_C"/>
    <property type="match status" value="1"/>
</dbReference>
<gene>
    <name evidence="4" type="ORF">FNU76_18690</name>
</gene>
<dbReference type="InterPro" id="IPR013762">
    <property type="entry name" value="Integrase-like_cat_sf"/>
</dbReference>
<dbReference type="PANTHER" id="PTHR30349:SF64">
    <property type="entry name" value="PROPHAGE INTEGRASE INTD-RELATED"/>
    <property type="match status" value="1"/>
</dbReference>
<dbReference type="AlphaFoldDB" id="A0A516SJ86"/>
<organism evidence="4 5">
    <name type="scientific">Chitinimonas arctica</name>
    <dbReference type="NCBI Taxonomy" id="2594795"/>
    <lineage>
        <taxon>Bacteria</taxon>
        <taxon>Pseudomonadati</taxon>
        <taxon>Pseudomonadota</taxon>
        <taxon>Betaproteobacteria</taxon>
        <taxon>Neisseriales</taxon>
        <taxon>Chitinibacteraceae</taxon>
        <taxon>Chitinimonas</taxon>
    </lineage>
</organism>
<dbReference type="KEGG" id="cari:FNU76_18690"/>
<dbReference type="InterPro" id="IPR002104">
    <property type="entry name" value="Integrase_catalytic"/>
</dbReference>
<dbReference type="Pfam" id="PF00589">
    <property type="entry name" value="Phage_integrase"/>
    <property type="match status" value="1"/>
</dbReference>
<dbReference type="PROSITE" id="PS51898">
    <property type="entry name" value="TYR_RECOMBINASE"/>
    <property type="match status" value="1"/>
</dbReference>
<keyword evidence="2" id="KW-0233">DNA recombination</keyword>
<evidence type="ECO:0000313" key="5">
    <source>
        <dbReference type="Proteomes" id="UP000317550"/>
    </source>
</evidence>
<feature type="domain" description="Tyr recombinase" evidence="3">
    <location>
        <begin position="153"/>
        <end position="321"/>
    </location>
</feature>
<keyword evidence="1" id="KW-0229">DNA integration</keyword>